<dbReference type="EMBL" id="CM001440">
    <property type="protein sequence ID" value="EHR62371.1"/>
    <property type="molecule type" value="Genomic_DNA"/>
</dbReference>
<dbReference type="InterPro" id="IPR010982">
    <property type="entry name" value="Lambda_DNA-bd_dom_sf"/>
</dbReference>
<dbReference type="PROSITE" id="PS50943">
    <property type="entry name" value="HTH_CROC1"/>
    <property type="match status" value="1"/>
</dbReference>
<accession>H5XCX7</accession>
<dbReference type="Proteomes" id="UP000002791">
    <property type="component" value="Chromosome"/>
</dbReference>
<protein>
    <submittedName>
        <fullName evidence="2">Putative transcriptional regulator</fullName>
    </submittedName>
</protein>
<dbReference type="STRING" id="882082.SaccyDRAFT_3543"/>
<dbReference type="Pfam" id="PF13560">
    <property type="entry name" value="HTH_31"/>
    <property type="match status" value="1"/>
</dbReference>
<evidence type="ECO:0000313" key="3">
    <source>
        <dbReference type="Proteomes" id="UP000002791"/>
    </source>
</evidence>
<dbReference type="InterPro" id="IPR011990">
    <property type="entry name" value="TPR-like_helical_dom_sf"/>
</dbReference>
<name>H5XCX7_9PSEU</name>
<gene>
    <name evidence="2" type="ORF">SaccyDRAFT_3543</name>
</gene>
<dbReference type="HOGENOM" id="CLU_033540_3_0_11"/>
<sequence length="470" mass="49885">MEYRGCAVPNWASPALWDAASRGDYAAVLRRAREELGWSQGRLGEKFGCSASTISRFENGRRGLRDVAVLRRFANVLGLPAEAFGLTAAKHERPVSSGSETHVSRVKINSGHKGDGQVRRRAFLFAAGLAGTAVAAPSAFAATEVEVDPAAFLAARLEGALLGPAAMEAEPVSRAKLHATLASARADFHACRYLELAARLPELITAAESAQRQHGDAQAARLVADAYNLATRALIKLEASGLEWVSADRALRAAATAEDPLVLAEATRLLGSVCRRAGHHDRAQALTLSAAGQLELGGRDPDPRHLALHGVLLCSAGYAAARGGDQERAVELLDEADATAARLAGHPAQQAALAANVVSHRVSAHYVLGNAGAALHDSQAAQLGQFPDTERRARFLVDVALCLAQWDKPERAFQTLLAAERAAPGEVRTRATVRRLVSELLHHPRQASLPGIRQLAARTHVLEVGRRAAP</sequence>
<dbReference type="GO" id="GO:0003677">
    <property type="term" value="F:DNA binding"/>
    <property type="evidence" value="ECO:0007669"/>
    <property type="project" value="InterPro"/>
</dbReference>
<evidence type="ECO:0000259" key="1">
    <source>
        <dbReference type="PROSITE" id="PS50943"/>
    </source>
</evidence>
<organism evidence="2 3">
    <name type="scientific">Saccharomonospora cyanea NA-134</name>
    <dbReference type="NCBI Taxonomy" id="882082"/>
    <lineage>
        <taxon>Bacteria</taxon>
        <taxon>Bacillati</taxon>
        <taxon>Actinomycetota</taxon>
        <taxon>Actinomycetes</taxon>
        <taxon>Pseudonocardiales</taxon>
        <taxon>Pseudonocardiaceae</taxon>
        <taxon>Saccharomonospora</taxon>
    </lineage>
</organism>
<dbReference type="CDD" id="cd00093">
    <property type="entry name" value="HTH_XRE"/>
    <property type="match status" value="1"/>
</dbReference>
<keyword evidence="3" id="KW-1185">Reference proteome</keyword>
<evidence type="ECO:0000313" key="2">
    <source>
        <dbReference type="EMBL" id="EHR62371.1"/>
    </source>
</evidence>
<dbReference type="Gene3D" id="1.10.260.40">
    <property type="entry name" value="lambda repressor-like DNA-binding domains"/>
    <property type="match status" value="1"/>
</dbReference>
<dbReference type="SMART" id="SM00530">
    <property type="entry name" value="HTH_XRE"/>
    <property type="match status" value="1"/>
</dbReference>
<dbReference type="OrthoDB" id="3865941at2"/>
<feature type="domain" description="HTH cro/C1-type" evidence="1">
    <location>
        <begin position="29"/>
        <end position="84"/>
    </location>
</feature>
<dbReference type="AlphaFoldDB" id="H5XCX7"/>
<reference evidence="2 3" key="1">
    <citation type="submission" date="2011-11" db="EMBL/GenBank/DDBJ databases">
        <title>The Noncontiguous Finished sequence of Saccharomonospora cyanea NA-134.</title>
        <authorList>
            <consortium name="US DOE Joint Genome Institute"/>
            <person name="Lucas S."/>
            <person name="Han J."/>
            <person name="Lapidus A."/>
            <person name="Cheng J.-F."/>
            <person name="Goodwin L."/>
            <person name="Pitluck S."/>
            <person name="Peters L."/>
            <person name="Ovchinnikova G."/>
            <person name="Lu M."/>
            <person name="Detter J.C."/>
            <person name="Han C."/>
            <person name="Tapia R."/>
            <person name="Land M."/>
            <person name="Hauser L."/>
            <person name="Kyrpides N."/>
            <person name="Ivanova N."/>
            <person name="Pagani I."/>
            <person name="Brambilla E.-M."/>
            <person name="Klenk H.-P."/>
            <person name="Woyke T."/>
        </authorList>
    </citation>
    <scope>NUCLEOTIDE SEQUENCE [LARGE SCALE GENOMIC DNA]</scope>
    <source>
        <strain evidence="2 3">NA-134</strain>
    </source>
</reference>
<dbReference type="SUPFAM" id="SSF47413">
    <property type="entry name" value="lambda repressor-like DNA-binding domains"/>
    <property type="match status" value="1"/>
</dbReference>
<dbReference type="Gene3D" id="1.25.40.10">
    <property type="entry name" value="Tetratricopeptide repeat domain"/>
    <property type="match status" value="1"/>
</dbReference>
<dbReference type="InterPro" id="IPR001387">
    <property type="entry name" value="Cro/C1-type_HTH"/>
</dbReference>
<proteinExistence type="predicted"/>
<dbReference type="eggNOG" id="COG1396">
    <property type="taxonomic scope" value="Bacteria"/>
</dbReference>